<keyword evidence="5" id="KW-0732">Signal</keyword>
<dbReference type="SUPFAM" id="SSF63712">
    <property type="entry name" value="Nicotinic receptor ligand binding domain-like"/>
    <property type="match status" value="1"/>
</dbReference>
<feature type="chain" id="PRO_5044953575" evidence="5">
    <location>
        <begin position="22"/>
        <end position="539"/>
    </location>
</feature>
<dbReference type="RefSeq" id="XP_005093940.1">
    <property type="nucleotide sequence ID" value="XM_005093883.1"/>
</dbReference>
<dbReference type="CDD" id="cd19051">
    <property type="entry name" value="LGIC_TM_cation"/>
    <property type="match status" value="1"/>
</dbReference>
<sequence>MRFLGVEKIILLSGFWIFAYSLKPGNGSNSNDQETETFSDASRLLDDVIKPYDSRIRPILNQSQPLSVTVLAELLNLHSLDEVTQTWTFSSIFRFKWRDQIKTWQPKKYGNITEILLDPQDLWSPRLSIPNSLTGTYMFAGDSSFVKLKHDGSTIWEPGCVLTVPCDLDLTYFPFDTQTCILKGISYDQAGVILHVPEDHIIGRALYSTNGEWDLIDITLTSRVLSRSGKNRLDLRVVFKRRPMFFVVNVLLPDILLSLLSLLVFILPEESGERASYSITVVLSLAVFMSILSKELPQNSDSMPIMCEYMLVMLSLSGLSVVVTVIQLYWSYAERRKWTTTNPQQQSCSAKRDSPKNGKNMSSEGNGNIFPYSCGKTVTRNIATSDTDMLFKRNQSESQSPSVQGSPSSSSTTSVVKDLDATLDTNNRLSKHAMTSWDKDHFSHTPFSHSMGTTEKLTNDVSTPAQICCCRMMMGHKADELREGHNADELSTKSLKRARKVNIILFFTFLSAFLLTTCFFMVGLLRNYNSEKDATYTIP</sequence>
<feature type="transmembrane region" description="Helical" evidence="5">
    <location>
        <begin position="309"/>
        <end position="330"/>
    </location>
</feature>
<dbReference type="PROSITE" id="PS00236">
    <property type="entry name" value="NEUROTR_ION_CHANNEL"/>
    <property type="match status" value="1"/>
</dbReference>
<dbReference type="GeneID" id="101860243"/>
<dbReference type="Pfam" id="PF02931">
    <property type="entry name" value="Neur_chan_LBD"/>
    <property type="match status" value="1"/>
</dbReference>
<evidence type="ECO:0000256" key="3">
    <source>
        <dbReference type="ARBA" id="ARBA00022989"/>
    </source>
</evidence>
<feature type="region of interest" description="Disordered" evidence="6">
    <location>
        <begin position="394"/>
        <end position="415"/>
    </location>
</feature>
<feature type="compositionally biased region" description="Low complexity" evidence="6">
    <location>
        <begin position="396"/>
        <end position="415"/>
    </location>
</feature>
<dbReference type="SUPFAM" id="SSF90112">
    <property type="entry name" value="Neurotransmitter-gated ion-channel transmembrane pore"/>
    <property type="match status" value="1"/>
</dbReference>
<evidence type="ECO:0000313" key="10">
    <source>
        <dbReference type="RefSeq" id="XP_005093940.1"/>
    </source>
</evidence>
<evidence type="ECO:0000256" key="5">
    <source>
        <dbReference type="RuleBase" id="RU000687"/>
    </source>
</evidence>
<proteinExistence type="inferred from homology"/>
<dbReference type="PANTHER" id="PTHR18945">
    <property type="entry name" value="NEUROTRANSMITTER GATED ION CHANNEL"/>
    <property type="match status" value="1"/>
</dbReference>
<keyword evidence="5" id="KW-0407">Ion channel</keyword>
<feature type="transmembrane region" description="Helical" evidence="5">
    <location>
        <begin position="244"/>
        <end position="268"/>
    </location>
</feature>
<feature type="compositionally biased region" description="Polar residues" evidence="6">
    <location>
        <begin position="357"/>
        <end position="366"/>
    </location>
</feature>
<feature type="domain" description="Neurotransmitter-gated ion-channel transmembrane" evidence="8">
    <location>
        <begin position="251"/>
        <end position="519"/>
    </location>
</feature>
<organism evidence="9 10">
    <name type="scientific">Aplysia californica</name>
    <name type="common">California sea hare</name>
    <dbReference type="NCBI Taxonomy" id="6500"/>
    <lineage>
        <taxon>Eukaryota</taxon>
        <taxon>Metazoa</taxon>
        <taxon>Spiralia</taxon>
        <taxon>Lophotrochozoa</taxon>
        <taxon>Mollusca</taxon>
        <taxon>Gastropoda</taxon>
        <taxon>Heterobranchia</taxon>
        <taxon>Euthyneura</taxon>
        <taxon>Tectipleura</taxon>
        <taxon>Aplysiida</taxon>
        <taxon>Aplysioidea</taxon>
        <taxon>Aplysiidae</taxon>
        <taxon>Aplysia</taxon>
    </lineage>
</organism>
<comment type="similarity">
    <text evidence="5">Belongs to the ligand-gated ion channel (TC 1.A.9) family.</text>
</comment>
<dbReference type="PRINTS" id="PR00252">
    <property type="entry name" value="NRIONCHANNEL"/>
</dbReference>
<dbReference type="InterPro" id="IPR036734">
    <property type="entry name" value="Neur_chan_lig-bd_sf"/>
</dbReference>
<dbReference type="InterPro" id="IPR006201">
    <property type="entry name" value="Neur_channel"/>
</dbReference>
<accession>A0ABM0JHS3</accession>
<gene>
    <name evidence="10" type="primary">LOC101860243</name>
</gene>
<evidence type="ECO:0000259" key="8">
    <source>
        <dbReference type="Pfam" id="PF02932"/>
    </source>
</evidence>
<keyword evidence="10" id="KW-0675">Receptor</keyword>
<evidence type="ECO:0000256" key="4">
    <source>
        <dbReference type="ARBA" id="ARBA00023136"/>
    </source>
</evidence>
<feature type="signal peptide" evidence="5">
    <location>
        <begin position="1"/>
        <end position="21"/>
    </location>
</feature>
<feature type="transmembrane region" description="Helical" evidence="5">
    <location>
        <begin position="503"/>
        <end position="525"/>
    </location>
</feature>
<keyword evidence="4 5" id="KW-0472">Membrane</keyword>
<keyword evidence="3 5" id="KW-1133">Transmembrane helix</keyword>
<keyword evidence="2 5" id="KW-0812">Transmembrane</keyword>
<feature type="domain" description="Neurotransmitter-gated ion-channel ligand-binding" evidence="7">
    <location>
        <begin position="42"/>
        <end position="242"/>
    </location>
</feature>
<name>A0ABM0JHS3_APLCA</name>
<reference evidence="10" key="1">
    <citation type="submission" date="2025-08" db="UniProtKB">
        <authorList>
            <consortium name="RefSeq"/>
        </authorList>
    </citation>
    <scope>IDENTIFICATION</scope>
</reference>
<dbReference type="Proteomes" id="UP000694888">
    <property type="component" value="Unplaced"/>
</dbReference>
<comment type="subcellular location">
    <subcellularLocation>
        <location evidence="1">Membrane</location>
        <topology evidence="1">Multi-pass membrane protein</topology>
    </subcellularLocation>
</comment>
<dbReference type="InterPro" id="IPR006202">
    <property type="entry name" value="Neur_chan_lig-bd"/>
</dbReference>
<feature type="transmembrane region" description="Helical" evidence="5">
    <location>
        <begin position="275"/>
        <end position="293"/>
    </location>
</feature>
<keyword evidence="5" id="KW-0406">Ion transport</keyword>
<protein>
    <submittedName>
        <fullName evidence="10">Acetylcholine receptor subunit alpha-1-B</fullName>
    </submittedName>
</protein>
<dbReference type="Gene3D" id="1.20.58.390">
    <property type="entry name" value="Neurotransmitter-gated ion-channel transmembrane domain"/>
    <property type="match status" value="1"/>
</dbReference>
<evidence type="ECO:0000256" key="6">
    <source>
        <dbReference type="SAM" id="MobiDB-lite"/>
    </source>
</evidence>
<evidence type="ECO:0000259" key="7">
    <source>
        <dbReference type="Pfam" id="PF02931"/>
    </source>
</evidence>
<dbReference type="Pfam" id="PF02932">
    <property type="entry name" value="Neur_chan_memb"/>
    <property type="match status" value="1"/>
</dbReference>
<dbReference type="InterPro" id="IPR038050">
    <property type="entry name" value="Neuro_actylchol_rec"/>
</dbReference>
<dbReference type="InterPro" id="IPR006029">
    <property type="entry name" value="Neurotrans-gated_channel_TM"/>
</dbReference>
<dbReference type="InterPro" id="IPR036719">
    <property type="entry name" value="Neuro-gated_channel_TM_sf"/>
</dbReference>
<evidence type="ECO:0000256" key="1">
    <source>
        <dbReference type="ARBA" id="ARBA00004141"/>
    </source>
</evidence>
<dbReference type="Gene3D" id="2.70.170.10">
    <property type="entry name" value="Neurotransmitter-gated ion-channel ligand-binding domain"/>
    <property type="match status" value="1"/>
</dbReference>
<keyword evidence="5" id="KW-0813">Transport</keyword>
<evidence type="ECO:0000256" key="2">
    <source>
        <dbReference type="ARBA" id="ARBA00022692"/>
    </source>
</evidence>
<dbReference type="InterPro" id="IPR018000">
    <property type="entry name" value="Neurotransmitter_ion_chnl_CS"/>
</dbReference>
<feature type="region of interest" description="Disordered" evidence="6">
    <location>
        <begin position="341"/>
        <end position="368"/>
    </location>
</feature>
<keyword evidence="9" id="KW-1185">Reference proteome</keyword>
<dbReference type="CDD" id="cd18989">
    <property type="entry name" value="LGIC_ECD_cation"/>
    <property type="match status" value="1"/>
</dbReference>
<evidence type="ECO:0000313" key="9">
    <source>
        <dbReference type="Proteomes" id="UP000694888"/>
    </source>
</evidence>